<reference evidence="1 2" key="1">
    <citation type="submission" date="2018-06" db="EMBL/GenBank/DDBJ databases">
        <authorList>
            <consortium name="Pathogen Informatics"/>
            <person name="Doyle S."/>
        </authorList>
    </citation>
    <scope>NUCLEOTIDE SEQUENCE [LARGE SCALE GENOMIC DNA]</scope>
    <source>
        <strain evidence="1 2">NCTC7914</strain>
    </source>
</reference>
<dbReference type="AlphaFoldDB" id="A0A379KH83"/>
<protein>
    <submittedName>
        <fullName evidence="1">Uncharacterized protein</fullName>
    </submittedName>
</protein>
<proteinExistence type="predicted"/>
<gene>
    <name evidence="1" type="ORF">NCTC7914_01043</name>
</gene>
<organism evidence="1 2">
    <name type="scientific">Pseudomonas putida</name>
    <name type="common">Arthrobacter siderocapsulatus</name>
    <dbReference type="NCBI Taxonomy" id="303"/>
    <lineage>
        <taxon>Bacteria</taxon>
        <taxon>Pseudomonadati</taxon>
        <taxon>Pseudomonadota</taxon>
        <taxon>Gammaproteobacteria</taxon>
        <taxon>Pseudomonadales</taxon>
        <taxon>Pseudomonadaceae</taxon>
        <taxon>Pseudomonas</taxon>
    </lineage>
</organism>
<sequence length="143" mass="16535">MHVADTQQANLPKPLIEPKSQRRVTPNYLHIQRRSSKTCLLLLIQYLKLLEMQPMHMPRRGQLIEQIADFAPGCQAPSHIVQVPLGFTQRLRCMHMRQHLGGLGMMLVVEGPLVYLRCLLQLPPFRPTNQAADRKHQARRGYR</sequence>
<evidence type="ECO:0000313" key="1">
    <source>
        <dbReference type="EMBL" id="SUD66977.1"/>
    </source>
</evidence>
<evidence type="ECO:0000313" key="2">
    <source>
        <dbReference type="Proteomes" id="UP000254602"/>
    </source>
</evidence>
<name>A0A379KH83_PSEPU</name>
<dbReference type="Proteomes" id="UP000254602">
    <property type="component" value="Unassembled WGS sequence"/>
</dbReference>
<accession>A0A379KH83</accession>
<dbReference type="EMBL" id="UGUY01000001">
    <property type="protein sequence ID" value="SUD66977.1"/>
    <property type="molecule type" value="Genomic_DNA"/>
</dbReference>